<feature type="compositionally biased region" description="Polar residues" evidence="1">
    <location>
        <begin position="30"/>
        <end position="46"/>
    </location>
</feature>
<feature type="region of interest" description="Disordered" evidence="1">
    <location>
        <begin position="1"/>
        <end position="73"/>
    </location>
</feature>
<protein>
    <submittedName>
        <fullName evidence="2">Uncharacterized protein</fullName>
    </submittedName>
</protein>
<reference evidence="2" key="1">
    <citation type="submission" date="2021-05" db="EMBL/GenBank/DDBJ databases">
        <authorList>
            <person name="Alioto T."/>
            <person name="Alioto T."/>
            <person name="Gomez Garrido J."/>
        </authorList>
    </citation>
    <scope>NUCLEOTIDE SEQUENCE</scope>
</reference>
<dbReference type="EMBL" id="HBUF01682810">
    <property type="protein sequence ID" value="CAG6792689.1"/>
    <property type="molecule type" value="Transcribed_RNA"/>
</dbReference>
<dbReference type="AlphaFoldDB" id="A0A8D8R651"/>
<organism evidence="2">
    <name type="scientific">Cacopsylla melanoneura</name>
    <dbReference type="NCBI Taxonomy" id="428564"/>
    <lineage>
        <taxon>Eukaryota</taxon>
        <taxon>Metazoa</taxon>
        <taxon>Ecdysozoa</taxon>
        <taxon>Arthropoda</taxon>
        <taxon>Hexapoda</taxon>
        <taxon>Insecta</taxon>
        <taxon>Pterygota</taxon>
        <taxon>Neoptera</taxon>
        <taxon>Paraneoptera</taxon>
        <taxon>Hemiptera</taxon>
        <taxon>Sternorrhyncha</taxon>
        <taxon>Psylloidea</taxon>
        <taxon>Psyllidae</taxon>
        <taxon>Psyllinae</taxon>
        <taxon>Cacopsylla</taxon>
    </lineage>
</organism>
<dbReference type="EMBL" id="HBUF01133506">
    <property type="protein sequence ID" value="CAG6644799.1"/>
    <property type="molecule type" value="Transcribed_RNA"/>
</dbReference>
<evidence type="ECO:0000313" key="2">
    <source>
        <dbReference type="EMBL" id="CAG6644781.1"/>
    </source>
</evidence>
<accession>A0A8D8R651</accession>
<dbReference type="EMBL" id="HBUF01133500">
    <property type="protein sequence ID" value="CAG6644781.1"/>
    <property type="molecule type" value="Transcribed_RNA"/>
</dbReference>
<evidence type="ECO:0000256" key="1">
    <source>
        <dbReference type="SAM" id="MobiDB-lite"/>
    </source>
</evidence>
<dbReference type="EMBL" id="HBUF01133504">
    <property type="protein sequence ID" value="CAG6644793.1"/>
    <property type="molecule type" value="Transcribed_RNA"/>
</dbReference>
<dbReference type="EMBL" id="HBUF01133505">
    <property type="protein sequence ID" value="CAG6644796.1"/>
    <property type="molecule type" value="Transcribed_RNA"/>
</dbReference>
<proteinExistence type="predicted"/>
<sequence length="116" mass="12514">MVCDRPWPTTKRHEGIHYDGAEGRQRDEIPSSTAQRVHSAERQSSILRPRAGQGAVHRTVPAGHGNPAIPAGRPLFVDQTKVCHRPGSALTGHGQAYLELEGCNVRSNEGGHPAVL</sequence>
<feature type="compositionally biased region" description="Basic and acidic residues" evidence="1">
    <location>
        <begin position="11"/>
        <end position="29"/>
    </location>
</feature>
<name>A0A8D8R651_9HEMI</name>
<dbReference type="EMBL" id="HBUF01133501">
    <property type="protein sequence ID" value="CAG6644784.1"/>
    <property type="molecule type" value="Transcribed_RNA"/>
</dbReference>